<evidence type="ECO:0000313" key="1">
    <source>
        <dbReference type="EMBL" id="CAA0126570.1"/>
    </source>
</evidence>
<dbReference type="Proteomes" id="UP000430146">
    <property type="component" value="Unassembled WGS sequence"/>
</dbReference>
<reference evidence="1 2" key="1">
    <citation type="submission" date="2019-11" db="EMBL/GenBank/DDBJ databases">
        <authorList>
            <person name="Holert J."/>
        </authorList>
    </citation>
    <scope>NUCLEOTIDE SEQUENCE [LARGE SCALE GENOMIC DNA]</scope>
    <source>
        <strain evidence="1">BC8_1</strain>
    </source>
</reference>
<accession>A0A5S9R2R5</accession>
<organism evidence="1 2">
    <name type="scientific">Mycolicibacterium vanbaalenii</name>
    <name type="common">Mycobacterium vanbaalenii</name>
    <dbReference type="NCBI Taxonomy" id="110539"/>
    <lineage>
        <taxon>Bacteria</taxon>
        <taxon>Bacillati</taxon>
        <taxon>Actinomycetota</taxon>
        <taxon>Actinomycetes</taxon>
        <taxon>Mycobacteriales</taxon>
        <taxon>Mycobacteriaceae</taxon>
        <taxon>Mycolicibacterium</taxon>
    </lineage>
</organism>
<evidence type="ECO:0000313" key="2">
    <source>
        <dbReference type="Proteomes" id="UP000430146"/>
    </source>
</evidence>
<dbReference type="EMBL" id="CACSIP010000025">
    <property type="protein sequence ID" value="CAA0126570.1"/>
    <property type="molecule type" value="Genomic_DNA"/>
</dbReference>
<sequence>MSSAVDGTSLATDWERPDSTITLGDLLTVKGEGLRTTGRRQVATPADRA</sequence>
<name>A0A5S9R2R5_MYCVN</name>
<dbReference type="AlphaFoldDB" id="A0A5S9R2R5"/>
<proteinExistence type="predicted"/>
<keyword evidence="2" id="KW-1185">Reference proteome</keyword>
<protein>
    <submittedName>
        <fullName evidence="1">Uncharacterized protein</fullName>
    </submittedName>
</protein>
<gene>
    <name evidence="1" type="ORF">AELLOGFF_04866</name>
</gene>